<dbReference type="CDD" id="cd07377">
    <property type="entry name" value="WHTH_GntR"/>
    <property type="match status" value="1"/>
</dbReference>
<name>A0A660LHG6_9ACTN</name>
<dbReference type="SUPFAM" id="SSF48008">
    <property type="entry name" value="GntR ligand-binding domain-like"/>
    <property type="match status" value="1"/>
</dbReference>
<dbReference type="Pfam" id="PF00392">
    <property type="entry name" value="GntR"/>
    <property type="match status" value="1"/>
</dbReference>
<proteinExistence type="predicted"/>
<dbReference type="InterPro" id="IPR008920">
    <property type="entry name" value="TF_FadR/GntR_C"/>
</dbReference>
<gene>
    <name evidence="5" type="ORF">C8N24_3195</name>
</gene>
<keyword evidence="1" id="KW-0805">Transcription regulation</keyword>
<dbReference type="Pfam" id="PF07729">
    <property type="entry name" value="FCD"/>
    <property type="match status" value="1"/>
</dbReference>
<keyword evidence="6" id="KW-1185">Reference proteome</keyword>
<evidence type="ECO:0000256" key="2">
    <source>
        <dbReference type="ARBA" id="ARBA00023125"/>
    </source>
</evidence>
<dbReference type="Proteomes" id="UP000278962">
    <property type="component" value="Unassembled WGS sequence"/>
</dbReference>
<dbReference type="RefSeq" id="WP_121251351.1">
    <property type="nucleotide sequence ID" value="NZ_RBIL01000001.1"/>
</dbReference>
<dbReference type="SMART" id="SM00345">
    <property type="entry name" value="HTH_GNTR"/>
    <property type="match status" value="1"/>
</dbReference>
<dbReference type="Gene3D" id="1.10.10.10">
    <property type="entry name" value="Winged helix-like DNA-binding domain superfamily/Winged helix DNA-binding domain"/>
    <property type="match status" value="1"/>
</dbReference>
<evidence type="ECO:0000256" key="1">
    <source>
        <dbReference type="ARBA" id="ARBA00023015"/>
    </source>
</evidence>
<accession>A0A660LHG6</accession>
<comment type="caution">
    <text evidence="5">The sequence shown here is derived from an EMBL/GenBank/DDBJ whole genome shotgun (WGS) entry which is preliminary data.</text>
</comment>
<keyword evidence="3" id="KW-0804">Transcription</keyword>
<protein>
    <submittedName>
        <fullName evidence="5">GntR family transcriptional regulator</fullName>
    </submittedName>
</protein>
<dbReference type="PANTHER" id="PTHR43537">
    <property type="entry name" value="TRANSCRIPTIONAL REGULATOR, GNTR FAMILY"/>
    <property type="match status" value="1"/>
</dbReference>
<dbReference type="PANTHER" id="PTHR43537:SF5">
    <property type="entry name" value="UXU OPERON TRANSCRIPTIONAL REGULATOR"/>
    <property type="match status" value="1"/>
</dbReference>
<reference evidence="5 6" key="1">
    <citation type="submission" date="2018-10" db="EMBL/GenBank/DDBJ databases">
        <title>Genomic Encyclopedia of Archaeal and Bacterial Type Strains, Phase II (KMG-II): from individual species to whole genera.</title>
        <authorList>
            <person name="Goeker M."/>
        </authorList>
    </citation>
    <scope>NUCLEOTIDE SEQUENCE [LARGE SCALE GENOMIC DNA]</scope>
    <source>
        <strain evidence="5 6">DSM 14954</strain>
    </source>
</reference>
<dbReference type="GO" id="GO:0003677">
    <property type="term" value="F:DNA binding"/>
    <property type="evidence" value="ECO:0007669"/>
    <property type="project" value="UniProtKB-KW"/>
</dbReference>
<dbReference type="PROSITE" id="PS50949">
    <property type="entry name" value="HTH_GNTR"/>
    <property type="match status" value="1"/>
</dbReference>
<sequence length="233" mass="25352">MSVTQRAIDDIKAMIIRGELAAGARLPKEADLAARLGISRNSLREAVRALTLANILEARQGDGTYVTSLEPSMLLEPLTFMADFHQDRTLLHVLEVRRILEAAVAALAAQYITDEELVELHSIVEEMDACDTVEAFVANDLRFHRLIGAASRNPVLASVLDSFSTPMSRTRVWRGVTQANAIAQTKAQHAALYDALAHHRPDVARAVATAHIAGVEAWLETALDETEPDALAA</sequence>
<keyword evidence="2" id="KW-0238">DNA-binding</keyword>
<dbReference type="InterPro" id="IPR011711">
    <property type="entry name" value="GntR_C"/>
</dbReference>
<dbReference type="InterPro" id="IPR000524">
    <property type="entry name" value="Tscrpt_reg_HTH_GntR"/>
</dbReference>
<evidence type="ECO:0000256" key="3">
    <source>
        <dbReference type="ARBA" id="ARBA00023163"/>
    </source>
</evidence>
<dbReference type="EMBL" id="RBIL01000001">
    <property type="protein sequence ID" value="RKQ93333.1"/>
    <property type="molecule type" value="Genomic_DNA"/>
</dbReference>
<dbReference type="InterPro" id="IPR036388">
    <property type="entry name" value="WH-like_DNA-bd_sf"/>
</dbReference>
<evidence type="ECO:0000313" key="5">
    <source>
        <dbReference type="EMBL" id="RKQ93333.1"/>
    </source>
</evidence>
<evidence type="ECO:0000259" key="4">
    <source>
        <dbReference type="PROSITE" id="PS50949"/>
    </source>
</evidence>
<dbReference type="AlphaFoldDB" id="A0A660LHG6"/>
<dbReference type="PRINTS" id="PR00035">
    <property type="entry name" value="HTHGNTR"/>
</dbReference>
<dbReference type="InterPro" id="IPR036390">
    <property type="entry name" value="WH_DNA-bd_sf"/>
</dbReference>
<organism evidence="5 6">
    <name type="scientific">Solirubrobacter pauli</name>
    <dbReference type="NCBI Taxonomy" id="166793"/>
    <lineage>
        <taxon>Bacteria</taxon>
        <taxon>Bacillati</taxon>
        <taxon>Actinomycetota</taxon>
        <taxon>Thermoleophilia</taxon>
        <taxon>Solirubrobacterales</taxon>
        <taxon>Solirubrobacteraceae</taxon>
        <taxon>Solirubrobacter</taxon>
    </lineage>
</organism>
<dbReference type="OrthoDB" id="7989071at2"/>
<dbReference type="SMART" id="SM00895">
    <property type="entry name" value="FCD"/>
    <property type="match status" value="1"/>
</dbReference>
<dbReference type="SUPFAM" id="SSF46785">
    <property type="entry name" value="Winged helix' DNA-binding domain"/>
    <property type="match status" value="1"/>
</dbReference>
<dbReference type="GO" id="GO:0003700">
    <property type="term" value="F:DNA-binding transcription factor activity"/>
    <property type="evidence" value="ECO:0007669"/>
    <property type="project" value="InterPro"/>
</dbReference>
<feature type="domain" description="HTH gntR-type" evidence="4">
    <location>
        <begin position="1"/>
        <end position="69"/>
    </location>
</feature>
<dbReference type="Gene3D" id="1.20.120.530">
    <property type="entry name" value="GntR ligand-binding domain-like"/>
    <property type="match status" value="1"/>
</dbReference>
<evidence type="ECO:0000313" key="6">
    <source>
        <dbReference type="Proteomes" id="UP000278962"/>
    </source>
</evidence>